<dbReference type="Pfam" id="PF08631">
    <property type="entry name" value="SPO22"/>
    <property type="match status" value="1"/>
</dbReference>
<organism evidence="2 3">
    <name type="scientific">Penicillium cinerascens</name>
    <dbReference type="NCBI Taxonomy" id="70096"/>
    <lineage>
        <taxon>Eukaryota</taxon>
        <taxon>Fungi</taxon>
        <taxon>Dikarya</taxon>
        <taxon>Ascomycota</taxon>
        <taxon>Pezizomycotina</taxon>
        <taxon>Eurotiomycetes</taxon>
        <taxon>Eurotiomycetidae</taxon>
        <taxon>Eurotiales</taxon>
        <taxon>Aspergillaceae</taxon>
        <taxon>Penicillium</taxon>
    </lineage>
</organism>
<reference evidence="2" key="2">
    <citation type="journal article" date="2023" name="IMA Fungus">
        <title>Comparative genomic study of the Penicillium genus elucidates a diverse pangenome and 15 lateral gene transfer events.</title>
        <authorList>
            <person name="Petersen C."/>
            <person name="Sorensen T."/>
            <person name="Nielsen M.R."/>
            <person name="Sondergaard T.E."/>
            <person name="Sorensen J.L."/>
            <person name="Fitzpatrick D.A."/>
            <person name="Frisvad J.C."/>
            <person name="Nielsen K.L."/>
        </authorList>
    </citation>
    <scope>NUCLEOTIDE SEQUENCE</scope>
    <source>
        <strain evidence="2">IBT 15544</strain>
    </source>
</reference>
<keyword evidence="3" id="KW-1185">Reference proteome</keyword>
<dbReference type="EMBL" id="JAPQKR010000005">
    <property type="protein sequence ID" value="KAJ5215645.1"/>
    <property type="molecule type" value="Genomic_DNA"/>
</dbReference>
<dbReference type="GO" id="GO:0051321">
    <property type="term" value="P:meiotic cell cycle"/>
    <property type="evidence" value="ECO:0007669"/>
    <property type="project" value="UniProtKB-KW"/>
</dbReference>
<dbReference type="PANTHER" id="PTHR40375">
    <property type="entry name" value="SPORULATION-SPECIFIC PROTEIN 22"/>
    <property type="match status" value="1"/>
</dbReference>
<reference evidence="2" key="1">
    <citation type="submission" date="2022-12" db="EMBL/GenBank/DDBJ databases">
        <authorList>
            <person name="Petersen C."/>
        </authorList>
    </citation>
    <scope>NUCLEOTIDE SEQUENCE</scope>
    <source>
        <strain evidence="2">IBT 15544</strain>
    </source>
</reference>
<evidence type="ECO:0008006" key="4">
    <source>
        <dbReference type="Google" id="ProtNLM"/>
    </source>
</evidence>
<dbReference type="AlphaFoldDB" id="A0A9W9TBL3"/>
<dbReference type="GeneID" id="83176415"/>
<dbReference type="GO" id="GO:0090173">
    <property type="term" value="P:regulation of synaptonemal complex assembly"/>
    <property type="evidence" value="ECO:0007669"/>
    <property type="project" value="InterPro"/>
</dbReference>
<dbReference type="InterPro" id="IPR039057">
    <property type="entry name" value="Spo22/ZIP4"/>
</dbReference>
<evidence type="ECO:0000313" key="3">
    <source>
        <dbReference type="Proteomes" id="UP001150904"/>
    </source>
</evidence>
<sequence>MASSKLGILQGKVAALAATATALQLRIFKEEPATSLIDGILATLKEQVEDFPSKAELPVSARRELDTVATELWNACAHTGDACLLNVDEMNAYSMVRAVACSLISIAASNTASGHIRALKVAFTACRFCFESEQQDLALTMLKVGARRLNLLQSLAHSIDPVKLDTTAAEYYILRAHLARIQGRFDIAEHLYSKIPPTGTLDKQYAAIELCYAIGNDAFVASQYDIAIEWLEKAVEQLDALTDHQSQEKCFKDLNLQVRHTLVRVYQNTMAPAKADKLKEQLNILKREHGNTEAVLLLEMSHIRRKKSPDADAFFRALNRIIGCMSFTEIKFDVVLEHIKWSKCLSIGLSMEALLSFLLRVPVDMRDWIEKCFVLAVAMAFASRLRDQARIDFIKRTTQSMAHKFNSLSRQASHAALILIWAQVDIACCQNRFYIAEKWCQLVLDAEAFEKVSRANRSTIKMKLFAIAMKDSNIPRACQILNQMISECSTHADAFSPLEFEWLCSKSFSLARQLVSRGDAETSMGILSSMRELLQVYKKTPQTSLDKYNGFFFLDVFLGMITHAINGRSSTDRVVKSAAYASVLDCSNAVKGYLMGDSPLLLQLDRVLEAALGMNHEESMVITLTMQFEAGLFLSDWRALSDWFVEIPDGMPEILGTKLMHLFLSCDALPRDLKVYYVAYIICNLYRRTELTTSLRVACPHYLHELFELCITDTVLSEPLPRNSLLVRFCECRGKFERGQVYLILAERVLDQAIRTAEDEAYMNSEVHREQHQLWNEAHEDDSRYFCNSVLYPTEELEYLAIRSFNQAAELYADGRDEDCRRWAKKAIHVAELMGNDEGKTLAETLRARLAMLL</sequence>
<gene>
    <name evidence="2" type="ORF">N7498_002052</name>
</gene>
<dbReference type="RefSeq" id="XP_058311458.1">
    <property type="nucleotide sequence ID" value="XM_058449114.1"/>
</dbReference>
<keyword evidence="1" id="KW-0469">Meiosis</keyword>
<dbReference type="Proteomes" id="UP001150904">
    <property type="component" value="Unassembled WGS sequence"/>
</dbReference>
<protein>
    <recommendedName>
        <fullName evidence="4">Protein ZIP4 homolog</fullName>
    </recommendedName>
</protein>
<dbReference type="OrthoDB" id="65716at2759"/>
<dbReference type="InterPro" id="IPR013940">
    <property type="entry name" value="Spo22/ZIP4/TEX11"/>
</dbReference>
<evidence type="ECO:0000313" key="2">
    <source>
        <dbReference type="EMBL" id="KAJ5215645.1"/>
    </source>
</evidence>
<comment type="caution">
    <text evidence="2">The sequence shown here is derived from an EMBL/GenBank/DDBJ whole genome shotgun (WGS) entry which is preliminary data.</text>
</comment>
<accession>A0A9W9TBL3</accession>
<proteinExistence type="predicted"/>
<name>A0A9W9TBL3_9EURO</name>
<dbReference type="PANTHER" id="PTHR40375:SF2">
    <property type="entry name" value="SPORULATION-SPECIFIC PROTEIN 22"/>
    <property type="match status" value="1"/>
</dbReference>
<evidence type="ECO:0000256" key="1">
    <source>
        <dbReference type="ARBA" id="ARBA00023254"/>
    </source>
</evidence>